<dbReference type="InterPro" id="IPR036390">
    <property type="entry name" value="WH_DNA-bd_sf"/>
</dbReference>
<dbReference type="SUPFAM" id="SSF46785">
    <property type="entry name" value="Winged helix' DNA-binding domain"/>
    <property type="match status" value="1"/>
</dbReference>
<protein>
    <submittedName>
        <fullName evidence="5">Lrp/AsnC family transcriptional regulator</fullName>
    </submittedName>
</protein>
<name>A0ABV6BFL5_9GAMM</name>
<dbReference type="PANTHER" id="PTHR30154">
    <property type="entry name" value="LEUCINE-RESPONSIVE REGULATORY PROTEIN"/>
    <property type="match status" value="1"/>
</dbReference>
<dbReference type="InterPro" id="IPR011991">
    <property type="entry name" value="ArsR-like_HTH"/>
</dbReference>
<evidence type="ECO:0000259" key="4">
    <source>
        <dbReference type="PROSITE" id="PS50956"/>
    </source>
</evidence>
<evidence type="ECO:0000313" key="6">
    <source>
        <dbReference type="Proteomes" id="UP001589813"/>
    </source>
</evidence>
<dbReference type="Gene3D" id="3.30.70.920">
    <property type="match status" value="1"/>
</dbReference>
<dbReference type="SMART" id="SM00344">
    <property type="entry name" value="HTH_ASNC"/>
    <property type="match status" value="1"/>
</dbReference>
<keyword evidence="1" id="KW-0805">Transcription regulation</keyword>
<proteinExistence type="predicted"/>
<dbReference type="RefSeq" id="WP_377245964.1">
    <property type="nucleotide sequence ID" value="NZ_JBHLXP010000004.1"/>
</dbReference>
<organism evidence="5 6">
    <name type="scientific">Rheinheimera tilapiae</name>
    <dbReference type="NCBI Taxonomy" id="875043"/>
    <lineage>
        <taxon>Bacteria</taxon>
        <taxon>Pseudomonadati</taxon>
        <taxon>Pseudomonadota</taxon>
        <taxon>Gammaproteobacteria</taxon>
        <taxon>Chromatiales</taxon>
        <taxon>Chromatiaceae</taxon>
        <taxon>Rheinheimera</taxon>
    </lineage>
</organism>
<dbReference type="PROSITE" id="PS50956">
    <property type="entry name" value="HTH_ASNC_2"/>
    <property type="match status" value="1"/>
</dbReference>
<gene>
    <name evidence="5" type="ORF">ACFFJP_15330</name>
</gene>
<accession>A0ABV6BFL5</accession>
<dbReference type="InterPro" id="IPR000485">
    <property type="entry name" value="AsnC-type_HTH_dom"/>
</dbReference>
<dbReference type="Gene3D" id="1.10.10.10">
    <property type="entry name" value="Winged helix-like DNA-binding domain superfamily/Winged helix DNA-binding domain"/>
    <property type="match status" value="1"/>
</dbReference>
<evidence type="ECO:0000256" key="2">
    <source>
        <dbReference type="ARBA" id="ARBA00023125"/>
    </source>
</evidence>
<dbReference type="InterPro" id="IPR011008">
    <property type="entry name" value="Dimeric_a/b-barrel"/>
</dbReference>
<keyword evidence="2" id="KW-0238">DNA-binding</keyword>
<dbReference type="SUPFAM" id="SSF54909">
    <property type="entry name" value="Dimeric alpha+beta barrel"/>
    <property type="match status" value="1"/>
</dbReference>
<dbReference type="PANTHER" id="PTHR30154:SF34">
    <property type="entry name" value="TRANSCRIPTIONAL REGULATOR AZLB"/>
    <property type="match status" value="1"/>
</dbReference>
<reference evidence="5 6" key="1">
    <citation type="submission" date="2024-09" db="EMBL/GenBank/DDBJ databases">
        <authorList>
            <person name="Sun Q."/>
            <person name="Mori K."/>
        </authorList>
    </citation>
    <scope>NUCLEOTIDE SEQUENCE [LARGE SCALE GENOMIC DNA]</scope>
    <source>
        <strain evidence="5 6">KCTC 23315</strain>
    </source>
</reference>
<evidence type="ECO:0000313" key="5">
    <source>
        <dbReference type="EMBL" id="MFC0049669.1"/>
    </source>
</evidence>
<dbReference type="InterPro" id="IPR036388">
    <property type="entry name" value="WH-like_DNA-bd_sf"/>
</dbReference>
<feature type="domain" description="HTH asnC-type" evidence="4">
    <location>
        <begin position="1"/>
        <end position="62"/>
    </location>
</feature>
<dbReference type="PRINTS" id="PR00033">
    <property type="entry name" value="HTHASNC"/>
</dbReference>
<evidence type="ECO:0000256" key="1">
    <source>
        <dbReference type="ARBA" id="ARBA00023015"/>
    </source>
</evidence>
<dbReference type="InterPro" id="IPR019887">
    <property type="entry name" value="Tscrpt_reg_AsnC/Lrp_C"/>
</dbReference>
<comment type="caution">
    <text evidence="5">The sequence shown here is derived from an EMBL/GenBank/DDBJ whole genome shotgun (WGS) entry which is preliminary data.</text>
</comment>
<evidence type="ECO:0000256" key="3">
    <source>
        <dbReference type="ARBA" id="ARBA00023163"/>
    </source>
</evidence>
<dbReference type="EMBL" id="JBHLXP010000004">
    <property type="protein sequence ID" value="MFC0049669.1"/>
    <property type="molecule type" value="Genomic_DNA"/>
</dbReference>
<sequence>MDKFDQQILQQLRQNARQSVSDIAAAVHLSRSAVTERIRKLEQQKVILGYQVVLGAATEAKVRAYFELQHKAARCQELIPFLRSFSELKSCHGISGEVDLMLFVEADSMERLHQIREQIDAHPDIVRIRTHMVMSQWFTPQTDEISIVPA</sequence>
<dbReference type="InterPro" id="IPR019888">
    <property type="entry name" value="Tscrpt_reg_AsnC-like"/>
</dbReference>
<dbReference type="Proteomes" id="UP001589813">
    <property type="component" value="Unassembled WGS sequence"/>
</dbReference>
<dbReference type="CDD" id="cd00090">
    <property type="entry name" value="HTH_ARSR"/>
    <property type="match status" value="1"/>
</dbReference>
<keyword evidence="3" id="KW-0804">Transcription</keyword>
<dbReference type="Pfam" id="PF13404">
    <property type="entry name" value="HTH_AsnC-type"/>
    <property type="match status" value="1"/>
</dbReference>
<dbReference type="Pfam" id="PF01037">
    <property type="entry name" value="AsnC_trans_reg"/>
    <property type="match status" value="1"/>
</dbReference>
<keyword evidence="6" id="KW-1185">Reference proteome</keyword>